<reference evidence="8" key="1">
    <citation type="submission" date="2023-08" db="EMBL/GenBank/DDBJ databases">
        <authorList>
            <person name="Alioto T."/>
            <person name="Alioto T."/>
            <person name="Gomez Garrido J."/>
        </authorList>
    </citation>
    <scope>NUCLEOTIDE SEQUENCE</scope>
</reference>
<evidence type="ECO:0000313" key="8">
    <source>
        <dbReference type="EMBL" id="CAI9738751.1"/>
    </source>
</evidence>
<dbReference type="GO" id="GO:0006644">
    <property type="term" value="P:phospholipid metabolic process"/>
    <property type="evidence" value="ECO:0007669"/>
    <property type="project" value="InterPro"/>
</dbReference>
<feature type="transmembrane region" description="Helical" evidence="6">
    <location>
        <begin position="55"/>
        <end position="73"/>
    </location>
</feature>
<dbReference type="CDD" id="cd03390">
    <property type="entry name" value="PAP2_containing_1_like"/>
    <property type="match status" value="1"/>
</dbReference>
<dbReference type="SUPFAM" id="SSF48317">
    <property type="entry name" value="Acid phosphatase/Vanadium-dependent haloperoxidase"/>
    <property type="match status" value="1"/>
</dbReference>
<comment type="similarity">
    <text evidence="2">Belongs to the PA-phosphatase related phosphoesterase family.</text>
</comment>
<evidence type="ECO:0000313" key="9">
    <source>
        <dbReference type="Proteomes" id="UP001162480"/>
    </source>
</evidence>
<evidence type="ECO:0000259" key="7">
    <source>
        <dbReference type="SMART" id="SM00014"/>
    </source>
</evidence>
<dbReference type="PANTHER" id="PTHR10165:SF35">
    <property type="entry name" value="RE23632P"/>
    <property type="match status" value="1"/>
</dbReference>
<evidence type="ECO:0000256" key="3">
    <source>
        <dbReference type="ARBA" id="ARBA00022692"/>
    </source>
</evidence>
<evidence type="ECO:0000256" key="6">
    <source>
        <dbReference type="SAM" id="Phobius"/>
    </source>
</evidence>
<gene>
    <name evidence="8" type="ORF">OCTVUL_1B001813</name>
</gene>
<dbReference type="EMBL" id="OX597835">
    <property type="protein sequence ID" value="CAI9738751.1"/>
    <property type="molecule type" value="Genomic_DNA"/>
</dbReference>
<evidence type="ECO:0000256" key="5">
    <source>
        <dbReference type="ARBA" id="ARBA00023136"/>
    </source>
</evidence>
<dbReference type="InterPro" id="IPR036938">
    <property type="entry name" value="PAP2/HPO_sf"/>
</dbReference>
<protein>
    <recommendedName>
        <fullName evidence="7">Phosphatidic acid phosphatase type 2/haloperoxidase domain-containing protein</fullName>
    </recommendedName>
</protein>
<evidence type="ECO:0000256" key="2">
    <source>
        <dbReference type="ARBA" id="ARBA00008816"/>
    </source>
</evidence>
<feature type="transmembrane region" description="Helical" evidence="6">
    <location>
        <begin position="204"/>
        <end position="223"/>
    </location>
</feature>
<dbReference type="Pfam" id="PF01569">
    <property type="entry name" value="PAP2"/>
    <property type="match status" value="1"/>
</dbReference>
<dbReference type="InterPro" id="IPR000326">
    <property type="entry name" value="PAP2/HPO"/>
</dbReference>
<accession>A0AA36BQL1</accession>
<feature type="transmembrane region" description="Helical" evidence="6">
    <location>
        <begin position="7"/>
        <end position="24"/>
    </location>
</feature>
<comment type="subcellular location">
    <subcellularLocation>
        <location evidence="1">Membrane</location>
        <topology evidence="1">Multi-pass membrane protein</topology>
    </subcellularLocation>
</comment>
<proteinExistence type="inferred from homology"/>
<keyword evidence="9" id="KW-1185">Reference proteome</keyword>
<name>A0AA36BQL1_OCTVU</name>
<organism evidence="8 9">
    <name type="scientific">Octopus vulgaris</name>
    <name type="common">Common octopus</name>
    <dbReference type="NCBI Taxonomy" id="6645"/>
    <lineage>
        <taxon>Eukaryota</taxon>
        <taxon>Metazoa</taxon>
        <taxon>Spiralia</taxon>
        <taxon>Lophotrochozoa</taxon>
        <taxon>Mollusca</taxon>
        <taxon>Cephalopoda</taxon>
        <taxon>Coleoidea</taxon>
        <taxon>Octopodiformes</taxon>
        <taxon>Octopoda</taxon>
        <taxon>Incirrata</taxon>
        <taxon>Octopodidae</taxon>
        <taxon>Octopus</taxon>
    </lineage>
</organism>
<feature type="domain" description="Phosphatidic acid phosphatase type 2/haloperoxidase" evidence="7">
    <location>
        <begin position="85"/>
        <end position="223"/>
    </location>
</feature>
<dbReference type="Proteomes" id="UP001162480">
    <property type="component" value="Chromosome 22"/>
</dbReference>
<feature type="transmembrane region" description="Helical" evidence="6">
    <location>
        <begin position="180"/>
        <end position="198"/>
    </location>
</feature>
<sequence>MKILESFGAEVLFRILFFLLYLYTDNLKPFERHIQPEELWLYKNPETPSYIPVKFLWVIVTILPLVSIVSAYIRNRNKTDVTCAVLGVTLSIFFTASLTNVIKIIFGRPRPDFYWRCFPDGKFVAGMLCTGLQEKITEGRKSFPSGHSSIAFSGLGFTTLYLFGKLHYFGQHGFGSTWRLITCVTPIFIAMLVALSRVCDYHHHWQDVTVGSFLGFMVAYNCYRQCYPALNSNFSHLPLSSVPSYEANLDSSTIGLILNPLSRKKGEIYGFILIMILQTGDKKLGEVFLNQKLILETAYRTFADPVKSDDLFDEQKYFEKSNKLAIEK</sequence>
<dbReference type="GO" id="GO:0008195">
    <property type="term" value="F:phosphatidate phosphatase activity"/>
    <property type="evidence" value="ECO:0007669"/>
    <property type="project" value="TreeGrafter"/>
</dbReference>
<evidence type="ECO:0000256" key="4">
    <source>
        <dbReference type="ARBA" id="ARBA00022989"/>
    </source>
</evidence>
<dbReference type="AlphaFoldDB" id="A0AA36BQL1"/>
<keyword evidence="4 6" id="KW-1133">Transmembrane helix</keyword>
<feature type="transmembrane region" description="Helical" evidence="6">
    <location>
        <begin position="85"/>
        <end position="106"/>
    </location>
</feature>
<dbReference type="GO" id="GO:0016020">
    <property type="term" value="C:membrane"/>
    <property type="evidence" value="ECO:0007669"/>
    <property type="project" value="UniProtKB-SubCell"/>
</dbReference>
<dbReference type="PANTHER" id="PTHR10165">
    <property type="entry name" value="LIPID PHOSPHATE PHOSPHATASE"/>
    <property type="match status" value="1"/>
</dbReference>
<evidence type="ECO:0000256" key="1">
    <source>
        <dbReference type="ARBA" id="ARBA00004141"/>
    </source>
</evidence>
<dbReference type="GO" id="GO:0046839">
    <property type="term" value="P:phospholipid dephosphorylation"/>
    <property type="evidence" value="ECO:0007669"/>
    <property type="project" value="TreeGrafter"/>
</dbReference>
<dbReference type="InterPro" id="IPR043216">
    <property type="entry name" value="PAP-like"/>
</dbReference>
<keyword evidence="5 6" id="KW-0472">Membrane</keyword>
<feature type="transmembrane region" description="Helical" evidence="6">
    <location>
        <begin position="150"/>
        <end position="168"/>
    </location>
</feature>
<dbReference type="Gene3D" id="1.20.144.10">
    <property type="entry name" value="Phosphatidic acid phosphatase type 2/haloperoxidase"/>
    <property type="match status" value="1"/>
</dbReference>
<keyword evidence="3 6" id="KW-0812">Transmembrane</keyword>
<dbReference type="SMART" id="SM00014">
    <property type="entry name" value="acidPPc"/>
    <property type="match status" value="1"/>
</dbReference>